<sequence>MRTIAVAVLMILASASAVPQVYDLDERSNVITVIQDAIDRIKELITDPIVVELAEGDYELPIPGIFSATAFVKDISVTGASNIVIDNIDYSETTNKLSLDLSLPEVRARLGAAEAQVTILGFTLRGIADGELAISGLRISSESTVKVDDSGTSVSELVLSSSLEGVQSSIHLNLFGYDLSVYVNNFFGRTLPELLSSYVEPINRILARLILFLLERVL</sequence>
<gene>
    <name evidence="2" type="ORF">IPOD504_LOCUS14687</name>
</gene>
<keyword evidence="3" id="KW-1185">Reference proteome</keyword>
<proteinExistence type="predicted"/>
<name>A0ABN8J4V5_9NEOP</name>
<dbReference type="Gene3D" id="3.15.10.30">
    <property type="entry name" value="Haemolymph juvenile hormone binding protein"/>
    <property type="match status" value="1"/>
</dbReference>
<organism evidence="2 3">
    <name type="scientific">Iphiclides podalirius</name>
    <name type="common">scarce swallowtail</name>
    <dbReference type="NCBI Taxonomy" id="110791"/>
    <lineage>
        <taxon>Eukaryota</taxon>
        <taxon>Metazoa</taxon>
        <taxon>Ecdysozoa</taxon>
        <taxon>Arthropoda</taxon>
        <taxon>Hexapoda</taxon>
        <taxon>Insecta</taxon>
        <taxon>Pterygota</taxon>
        <taxon>Neoptera</taxon>
        <taxon>Endopterygota</taxon>
        <taxon>Lepidoptera</taxon>
        <taxon>Glossata</taxon>
        <taxon>Ditrysia</taxon>
        <taxon>Papilionoidea</taxon>
        <taxon>Papilionidae</taxon>
        <taxon>Papilioninae</taxon>
        <taxon>Iphiclides</taxon>
    </lineage>
</organism>
<feature type="non-terminal residue" evidence="2">
    <location>
        <position position="1"/>
    </location>
</feature>
<accession>A0ABN8J4V5</accession>
<feature type="chain" id="PRO_5047165448" evidence="1">
    <location>
        <begin position="18"/>
        <end position="218"/>
    </location>
</feature>
<reference evidence="2" key="1">
    <citation type="submission" date="2022-03" db="EMBL/GenBank/DDBJ databases">
        <authorList>
            <person name="Martin H S."/>
        </authorList>
    </citation>
    <scope>NUCLEOTIDE SEQUENCE</scope>
</reference>
<evidence type="ECO:0000313" key="3">
    <source>
        <dbReference type="Proteomes" id="UP000837857"/>
    </source>
</evidence>
<protein>
    <submittedName>
        <fullName evidence="2">Uncharacterized protein</fullName>
    </submittedName>
</protein>
<dbReference type="Proteomes" id="UP000837857">
    <property type="component" value="Chromosome 5"/>
</dbReference>
<evidence type="ECO:0000313" key="2">
    <source>
        <dbReference type="EMBL" id="CAH2069011.1"/>
    </source>
</evidence>
<keyword evidence="1" id="KW-0732">Signal</keyword>
<dbReference type="Pfam" id="PF06585">
    <property type="entry name" value="JHBP"/>
    <property type="match status" value="1"/>
</dbReference>
<dbReference type="EMBL" id="OW152817">
    <property type="protein sequence ID" value="CAH2069011.1"/>
    <property type="molecule type" value="Genomic_DNA"/>
</dbReference>
<dbReference type="InterPro" id="IPR038606">
    <property type="entry name" value="To_sf"/>
</dbReference>
<evidence type="ECO:0000256" key="1">
    <source>
        <dbReference type="SAM" id="SignalP"/>
    </source>
</evidence>
<feature type="signal peptide" evidence="1">
    <location>
        <begin position="1"/>
        <end position="17"/>
    </location>
</feature>
<dbReference type="InterPro" id="IPR010562">
    <property type="entry name" value="Haemolymph_juvenile_hormone-bd"/>
</dbReference>